<dbReference type="Gene3D" id="2.80.10.50">
    <property type="match status" value="1"/>
</dbReference>
<proteinExistence type="predicted"/>
<evidence type="ECO:0000256" key="2">
    <source>
        <dbReference type="ARBA" id="ARBA00023157"/>
    </source>
</evidence>
<dbReference type="Gene3D" id="1.10.8.460">
    <property type="entry name" value="ppGaNTase-T1 linker domain-like"/>
    <property type="match status" value="1"/>
</dbReference>
<dbReference type="SMART" id="SM00458">
    <property type="entry name" value="RICIN"/>
    <property type="match status" value="1"/>
</dbReference>
<dbReference type="PANTHER" id="PTHR11675">
    <property type="entry name" value="N-ACETYLGALACTOSAMINYLTRANSFERASE"/>
    <property type="match status" value="1"/>
</dbReference>
<dbReference type="Proteomes" id="UP001626550">
    <property type="component" value="Unassembled WGS sequence"/>
</dbReference>
<dbReference type="Pfam" id="PF00652">
    <property type="entry name" value="Ricin_B_lectin"/>
    <property type="match status" value="1"/>
</dbReference>
<evidence type="ECO:0000313" key="4">
    <source>
        <dbReference type="EMBL" id="KAL3307682.1"/>
    </source>
</evidence>
<dbReference type="PANTHER" id="PTHR11675:SF126">
    <property type="entry name" value="RICIN B LECTIN DOMAIN-CONTAINING PROTEIN"/>
    <property type="match status" value="1"/>
</dbReference>
<reference evidence="4 5" key="1">
    <citation type="submission" date="2024-11" db="EMBL/GenBank/DDBJ databases">
        <title>Adaptive evolution of stress response genes in parasites aligns with host niche diversity.</title>
        <authorList>
            <person name="Hahn C."/>
            <person name="Resl P."/>
        </authorList>
    </citation>
    <scope>NUCLEOTIDE SEQUENCE [LARGE SCALE GENOMIC DNA]</scope>
    <source>
        <strain evidence="4">EGGRZ-B1_66</strain>
        <tissue evidence="4">Body</tissue>
    </source>
</reference>
<comment type="caution">
    <text evidence="4">The sequence shown here is derived from an EMBL/GenBank/DDBJ whole genome shotgun (WGS) entry which is preliminary data.</text>
</comment>
<dbReference type="GO" id="GO:0030246">
    <property type="term" value="F:carbohydrate binding"/>
    <property type="evidence" value="ECO:0007669"/>
    <property type="project" value="UniProtKB-KW"/>
</dbReference>
<gene>
    <name evidence="4" type="primary">GALNT1_2</name>
    <name evidence="4" type="ORF">Ciccas_013799</name>
</gene>
<evidence type="ECO:0000256" key="1">
    <source>
        <dbReference type="ARBA" id="ARBA00022734"/>
    </source>
</evidence>
<dbReference type="EMBL" id="JBJKFK010006735">
    <property type="protein sequence ID" value="KAL3307682.1"/>
    <property type="molecule type" value="Genomic_DNA"/>
</dbReference>
<dbReference type="InterPro" id="IPR035992">
    <property type="entry name" value="Ricin_B-like_lectins"/>
</dbReference>
<dbReference type="InterPro" id="IPR000772">
    <property type="entry name" value="Ricin_B_lectin"/>
</dbReference>
<name>A0ABD2PJM5_9PLAT</name>
<keyword evidence="2" id="KW-1015">Disulfide bond</keyword>
<organism evidence="4 5">
    <name type="scientific">Cichlidogyrus casuarinus</name>
    <dbReference type="NCBI Taxonomy" id="1844966"/>
    <lineage>
        <taxon>Eukaryota</taxon>
        <taxon>Metazoa</taxon>
        <taxon>Spiralia</taxon>
        <taxon>Lophotrochozoa</taxon>
        <taxon>Platyhelminthes</taxon>
        <taxon>Monogenea</taxon>
        <taxon>Monopisthocotylea</taxon>
        <taxon>Dactylogyridea</taxon>
        <taxon>Ancyrocephalidae</taxon>
        <taxon>Cichlidogyrus</taxon>
    </lineage>
</organism>
<keyword evidence="5" id="KW-1185">Reference proteome</keyword>
<protein>
    <submittedName>
        <fullName evidence="4">Polypeptide N-acetylgalactosaminyltransferase 1</fullName>
    </submittedName>
</protein>
<evidence type="ECO:0000313" key="5">
    <source>
        <dbReference type="Proteomes" id="UP001626550"/>
    </source>
</evidence>
<feature type="domain" description="Ricin B lectin" evidence="3">
    <location>
        <begin position="34"/>
        <end position="170"/>
    </location>
</feature>
<keyword evidence="1" id="KW-0430">Lectin</keyword>
<dbReference type="AlphaFoldDB" id="A0ABD2PJM5"/>
<accession>A0ABD2PJM5</accession>
<evidence type="ECO:0000259" key="3">
    <source>
        <dbReference type="SMART" id="SM00458"/>
    </source>
</evidence>
<dbReference type="PROSITE" id="PS50231">
    <property type="entry name" value="RICIN_B_LECTIN"/>
    <property type="match status" value="1"/>
</dbReference>
<dbReference type="SUPFAM" id="SSF50370">
    <property type="entry name" value="Ricin B-like lectins"/>
    <property type="match status" value="1"/>
</dbReference>
<sequence length="193" mass="21190">MGDVSERVELRKNLNCKPFKWYVQEIYPDGPFPRSFTSIGSLKSVTNGLCLDTMGKAVGDPVSVTPCQNNGGNQLLAYDQAIGSVWFMQGCLFASSANRLLSTRKCAQDSQQQFVLDPSSKVGIHLKHAATQLCLDAYTRAAQSKLRLSELLVCLIIVGALRSAQSLIRLADLPVFFCVPAKCEDTVSKWEVQ</sequence>